<evidence type="ECO:0000313" key="1">
    <source>
        <dbReference type="EMBL" id="AWK86252.1"/>
    </source>
</evidence>
<dbReference type="KEGG" id="azz:DEW08_08350"/>
<gene>
    <name evidence="1" type="ORF">DEW08_08350</name>
</gene>
<dbReference type="AlphaFoldDB" id="A0A2S2CP44"/>
<reference evidence="2" key="1">
    <citation type="submission" date="2018-05" db="EMBL/GenBank/DDBJ databases">
        <title>Azospirillum thermophila sp. nov., a novel isolated from hot spring.</title>
        <authorList>
            <person name="Zhao Z."/>
        </authorList>
    </citation>
    <scope>NUCLEOTIDE SEQUENCE [LARGE SCALE GENOMIC DNA]</scope>
    <source>
        <strain evidence="2">CFH 70021</strain>
    </source>
</reference>
<evidence type="ECO:0000313" key="2">
    <source>
        <dbReference type="Proteomes" id="UP000245629"/>
    </source>
</evidence>
<proteinExistence type="predicted"/>
<accession>A0A2S2CP44</accession>
<dbReference type="Pfam" id="PF04411">
    <property type="entry name" value="PDDEXK_7"/>
    <property type="match status" value="1"/>
</dbReference>
<dbReference type="Proteomes" id="UP000245629">
    <property type="component" value="Chromosome 2"/>
</dbReference>
<dbReference type="EMBL" id="CP029353">
    <property type="protein sequence ID" value="AWK86252.1"/>
    <property type="molecule type" value="Genomic_DNA"/>
</dbReference>
<protein>
    <submittedName>
        <fullName evidence="1">Uncharacterized protein</fullName>
    </submittedName>
</protein>
<sequence length="106" mass="11421">MEVTRPGAPPVLLLLDPKYKIDDANGTRPKKDDIDKMHAYRDSIVCGDGARGCPRGNPLSRPAGAVRRRRVGNPCGSRGVGATGRDDRATALRACLWRADTACCFV</sequence>
<keyword evidence="2" id="KW-1185">Reference proteome</keyword>
<organism evidence="1 2">
    <name type="scientific">Azospirillum thermophilum</name>
    <dbReference type="NCBI Taxonomy" id="2202148"/>
    <lineage>
        <taxon>Bacteria</taxon>
        <taxon>Pseudomonadati</taxon>
        <taxon>Pseudomonadota</taxon>
        <taxon>Alphaproteobacteria</taxon>
        <taxon>Rhodospirillales</taxon>
        <taxon>Azospirillaceae</taxon>
        <taxon>Azospirillum</taxon>
    </lineage>
</organism>
<dbReference type="OrthoDB" id="32195at2"/>
<dbReference type="InterPro" id="IPR007505">
    <property type="entry name" value="PDDEXK_7"/>
</dbReference>
<dbReference type="RefSeq" id="WP_109326152.1">
    <property type="nucleotide sequence ID" value="NZ_CP029353.1"/>
</dbReference>
<name>A0A2S2CP44_9PROT</name>